<dbReference type="InterPro" id="IPR000415">
    <property type="entry name" value="Nitroreductase-like"/>
</dbReference>
<dbReference type="PANTHER" id="PTHR42741">
    <property type="entry name" value="NITROREDUCTASE FAMILY PROTEIN"/>
    <property type="match status" value="1"/>
</dbReference>
<dbReference type="EMBL" id="CM026428">
    <property type="protein sequence ID" value="KAG0565616.1"/>
    <property type="molecule type" value="Genomic_DNA"/>
</dbReference>
<feature type="domain" description="Nitroreductase" evidence="1">
    <location>
        <begin position="118"/>
        <end position="269"/>
    </location>
</feature>
<evidence type="ECO:0000313" key="2">
    <source>
        <dbReference type="EMBL" id="KAG0565616.1"/>
    </source>
</evidence>
<dbReference type="CDD" id="cd02142">
    <property type="entry name" value="McbC_SagB-like_oxidoreductase"/>
    <property type="match status" value="1"/>
</dbReference>
<keyword evidence="3" id="KW-1185">Reference proteome</keyword>
<protein>
    <recommendedName>
        <fullName evidence="1">Nitroreductase domain-containing protein</fullName>
    </recommendedName>
</protein>
<dbReference type="Gene3D" id="3.40.109.10">
    <property type="entry name" value="NADH Oxidase"/>
    <property type="match status" value="1"/>
</dbReference>
<evidence type="ECO:0000259" key="1">
    <source>
        <dbReference type="Pfam" id="PF00881"/>
    </source>
</evidence>
<dbReference type="InterPro" id="IPR029479">
    <property type="entry name" value="Nitroreductase"/>
</dbReference>
<accession>A0A8T0H138</accession>
<dbReference type="GO" id="GO:0016491">
    <property type="term" value="F:oxidoreductase activity"/>
    <property type="evidence" value="ECO:0007669"/>
    <property type="project" value="InterPro"/>
</dbReference>
<dbReference type="PANTHER" id="PTHR42741:SF3">
    <property type="entry name" value="NITROREDUCTASE FAMILY PROTEIN"/>
    <property type="match status" value="1"/>
</dbReference>
<organism evidence="2 3">
    <name type="scientific">Ceratodon purpureus</name>
    <name type="common">Fire moss</name>
    <name type="synonym">Dicranum purpureum</name>
    <dbReference type="NCBI Taxonomy" id="3225"/>
    <lineage>
        <taxon>Eukaryota</taxon>
        <taxon>Viridiplantae</taxon>
        <taxon>Streptophyta</taxon>
        <taxon>Embryophyta</taxon>
        <taxon>Bryophyta</taxon>
        <taxon>Bryophytina</taxon>
        <taxon>Bryopsida</taxon>
        <taxon>Dicranidae</taxon>
        <taxon>Pseudoditrichales</taxon>
        <taxon>Ditrichaceae</taxon>
        <taxon>Ceratodon</taxon>
    </lineage>
</organism>
<sequence>MRAAELGLRMPVSRGAVKRLPGFARASSSSSSVSSGKTMAEGERLVVAEVATLIKYHEETKHSFRNYARGPHGLDWANQPNPFRRYEGARVVKLEHVPEVPPQSGDLLWPVIFQDWVTPKPLDKSSLSQLLYDSLALSAWKVAGRSTWSLRVNPSSGNLHPTEGYVISDAIEGVSAVPKEHALEIRAEISVELWNRLSSGLPPGSLLFGFSSIIWRESWKYGERAFRYCNHDVGHAIGAVAIAAASLGWNTYMLDGYSDHELGSLFALPHVRYRLQSVWDINHFSVATGCKE</sequence>
<dbReference type="AlphaFoldDB" id="A0A8T0H138"/>
<reference evidence="2" key="1">
    <citation type="submission" date="2020-06" db="EMBL/GenBank/DDBJ databases">
        <title>WGS assembly of Ceratodon purpureus strain R40.</title>
        <authorList>
            <person name="Carey S.B."/>
            <person name="Jenkins J."/>
            <person name="Shu S."/>
            <person name="Lovell J.T."/>
            <person name="Sreedasyam A."/>
            <person name="Maumus F."/>
            <person name="Tiley G.P."/>
            <person name="Fernandez-Pozo N."/>
            <person name="Barry K."/>
            <person name="Chen C."/>
            <person name="Wang M."/>
            <person name="Lipzen A."/>
            <person name="Daum C."/>
            <person name="Saski C.A."/>
            <person name="Payton A.C."/>
            <person name="Mcbreen J.C."/>
            <person name="Conrad R.E."/>
            <person name="Kollar L.M."/>
            <person name="Olsson S."/>
            <person name="Huttunen S."/>
            <person name="Landis J.B."/>
            <person name="Wickett N.J."/>
            <person name="Johnson M.G."/>
            <person name="Rensing S.A."/>
            <person name="Grimwood J."/>
            <person name="Schmutz J."/>
            <person name="Mcdaniel S.F."/>
        </authorList>
    </citation>
    <scope>NUCLEOTIDE SEQUENCE</scope>
    <source>
        <strain evidence="2">R40</strain>
    </source>
</reference>
<comment type="caution">
    <text evidence="2">The sequence shown here is derived from an EMBL/GenBank/DDBJ whole genome shotgun (WGS) entry which is preliminary data.</text>
</comment>
<dbReference type="Pfam" id="PF00881">
    <property type="entry name" value="Nitroreductase"/>
    <property type="match status" value="1"/>
</dbReference>
<dbReference type="SUPFAM" id="SSF55469">
    <property type="entry name" value="FMN-dependent nitroreductase-like"/>
    <property type="match status" value="1"/>
</dbReference>
<gene>
    <name evidence="2" type="ORF">KC19_7G001600</name>
</gene>
<evidence type="ECO:0000313" key="3">
    <source>
        <dbReference type="Proteomes" id="UP000822688"/>
    </source>
</evidence>
<proteinExistence type="predicted"/>
<dbReference type="Proteomes" id="UP000822688">
    <property type="component" value="Chromosome 7"/>
</dbReference>
<name>A0A8T0H138_CERPU</name>